<dbReference type="PANTHER" id="PTHR33567:SF3">
    <property type="entry name" value="CHROMATE ION TRANSPORTER (EUROFUNG)"/>
    <property type="match status" value="1"/>
</dbReference>
<protein>
    <submittedName>
        <fullName evidence="8">Chromate transporter-domain-containing protein</fullName>
    </submittedName>
</protein>
<gene>
    <name evidence="8" type="ORF">POJ06DRAFT_243546</name>
</gene>
<evidence type="ECO:0000256" key="6">
    <source>
        <dbReference type="ARBA" id="ARBA00023136"/>
    </source>
</evidence>
<feature type="transmembrane region" description="Helical" evidence="7">
    <location>
        <begin position="94"/>
        <end position="115"/>
    </location>
</feature>
<dbReference type="EMBL" id="JARPMG010000001">
    <property type="protein sequence ID" value="KAJ8104097.1"/>
    <property type="molecule type" value="Genomic_DNA"/>
</dbReference>
<feature type="transmembrane region" description="Helical" evidence="7">
    <location>
        <begin position="154"/>
        <end position="175"/>
    </location>
</feature>
<feature type="transmembrane region" description="Helical" evidence="7">
    <location>
        <begin position="121"/>
        <end position="142"/>
    </location>
</feature>
<feature type="transmembrane region" description="Helical" evidence="7">
    <location>
        <begin position="423"/>
        <end position="448"/>
    </location>
</feature>
<dbReference type="PANTHER" id="PTHR33567">
    <property type="entry name" value="CHROMATE ION TRANSPORTER (EUROFUNG)"/>
    <property type="match status" value="1"/>
</dbReference>
<evidence type="ECO:0000256" key="3">
    <source>
        <dbReference type="ARBA" id="ARBA00022475"/>
    </source>
</evidence>
<feature type="transmembrane region" description="Helical" evidence="7">
    <location>
        <begin position="350"/>
        <end position="374"/>
    </location>
</feature>
<dbReference type="GO" id="GO:0005886">
    <property type="term" value="C:plasma membrane"/>
    <property type="evidence" value="ECO:0007669"/>
    <property type="project" value="UniProtKB-SubCell"/>
</dbReference>
<dbReference type="Proteomes" id="UP001217417">
    <property type="component" value="Unassembled WGS sequence"/>
</dbReference>
<evidence type="ECO:0000256" key="5">
    <source>
        <dbReference type="ARBA" id="ARBA00022989"/>
    </source>
</evidence>
<name>A0AAD7QZ01_9ASCO</name>
<feature type="transmembrane region" description="Helical" evidence="7">
    <location>
        <begin position="460"/>
        <end position="480"/>
    </location>
</feature>
<reference evidence="8" key="1">
    <citation type="submission" date="2023-03" db="EMBL/GenBank/DDBJ databases">
        <title>Near-Complete genome sequence of Lipomyces tetrasporous NRRL Y-64009, an oleaginous yeast capable of growing on lignocellulosic hydrolysates.</title>
        <authorList>
            <consortium name="Lawrence Berkeley National Laboratory"/>
            <person name="Jagtap S.S."/>
            <person name="Liu J.-J."/>
            <person name="Walukiewicz H.E."/>
            <person name="Pangilinan J."/>
            <person name="Lipzen A."/>
            <person name="Ahrendt S."/>
            <person name="Koriabine M."/>
            <person name="Cobaugh K."/>
            <person name="Salamov A."/>
            <person name="Yoshinaga Y."/>
            <person name="Ng V."/>
            <person name="Daum C."/>
            <person name="Grigoriev I.V."/>
            <person name="Slininger P.J."/>
            <person name="Dien B.S."/>
            <person name="Jin Y.-S."/>
            <person name="Rao C.V."/>
        </authorList>
    </citation>
    <scope>NUCLEOTIDE SEQUENCE</scope>
    <source>
        <strain evidence="8">NRRL Y-64009</strain>
    </source>
</reference>
<dbReference type="GO" id="GO:0015109">
    <property type="term" value="F:chromate transmembrane transporter activity"/>
    <property type="evidence" value="ECO:0007669"/>
    <property type="project" value="InterPro"/>
</dbReference>
<evidence type="ECO:0000256" key="7">
    <source>
        <dbReference type="SAM" id="Phobius"/>
    </source>
</evidence>
<keyword evidence="3" id="KW-1003">Cell membrane</keyword>
<dbReference type="GeneID" id="80881543"/>
<proteinExistence type="inferred from homology"/>
<evidence type="ECO:0000313" key="9">
    <source>
        <dbReference type="Proteomes" id="UP001217417"/>
    </source>
</evidence>
<evidence type="ECO:0000256" key="2">
    <source>
        <dbReference type="ARBA" id="ARBA00005262"/>
    </source>
</evidence>
<dbReference type="InterPro" id="IPR003370">
    <property type="entry name" value="Chromate_transpt"/>
</dbReference>
<feature type="transmembrane region" description="Helical" evidence="7">
    <location>
        <begin position="61"/>
        <end position="82"/>
    </location>
</feature>
<keyword evidence="6 7" id="KW-0472">Membrane</keyword>
<comment type="similarity">
    <text evidence="2">Belongs to the chromate ion transporter (CHR) (TC 2.A.51) family.</text>
</comment>
<dbReference type="Pfam" id="PF02417">
    <property type="entry name" value="Chromate_transp"/>
    <property type="match status" value="2"/>
</dbReference>
<feature type="transmembrane region" description="Helical" evidence="7">
    <location>
        <begin position="319"/>
        <end position="343"/>
    </location>
</feature>
<dbReference type="RefSeq" id="XP_056047547.1">
    <property type="nucleotide sequence ID" value="XM_056186377.1"/>
</dbReference>
<evidence type="ECO:0000256" key="1">
    <source>
        <dbReference type="ARBA" id="ARBA00004651"/>
    </source>
</evidence>
<comment type="subcellular location">
    <subcellularLocation>
        <location evidence="1">Cell membrane</location>
        <topology evidence="1">Multi-pass membrane protein</topology>
    </subcellularLocation>
</comment>
<comment type="caution">
    <text evidence="8">The sequence shown here is derived from an EMBL/GenBank/DDBJ whole genome shotgun (WGS) entry which is preliminary data.</text>
</comment>
<dbReference type="AlphaFoldDB" id="A0AAD7QZ01"/>
<keyword evidence="5 7" id="KW-1133">Transmembrane helix</keyword>
<feature type="transmembrane region" description="Helical" evidence="7">
    <location>
        <begin position="515"/>
        <end position="536"/>
    </location>
</feature>
<evidence type="ECO:0000313" key="8">
    <source>
        <dbReference type="EMBL" id="KAJ8104097.1"/>
    </source>
</evidence>
<keyword evidence="9" id="KW-1185">Reference proteome</keyword>
<sequence>MLSSVFLLFQRGLRKQFIEVTKYQWHMGITSFGGPVVQFQNFNKLFVENYQWLSDSTYQELFAVAQALPGSASTKLLFIITLLHTSVLPAFLSFLYWALPGAIGMFALALGVGQIGTTLPVPVYALLSGLNAATVGVIFIAAIQLSNKAITDKLSLALIFLGGAAGVVYTALWYFPVLMVLGGVTAVIYDLRFIQRWWARGKQNFRFPLRNRRVPESEPQSIPMDDIEDDSIWLPEVYREDSAADVSGALAPPKSGVPAARRPVRTSISTRPILDASDAESLPITEAQSNDDGGVDASNIRAAPVGPAVEDNPKQDYPVWLGIGLVVGFLISFVIVIVIRAVVKGLPVTFLLFSNLYLAGTIIFGGGPVVIPLLREYIVSEGWVSARDFTIGLAIIQAFPGPNFNFAIYLGALTYHNYGAPSILGAIVSFIAIYTPGMLVAGGMFTFWNKLRRYAIVTSILRGINSAAIGLVWTAIYRIWESGYLSDKWADGISLGQDPWWIVVASTAFVSGRGWGFPAPVSIFIGGLMGIIWWAVTGARMA</sequence>
<keyword evidence="4 7" id="KW-0812">Transmembrane</keyword>
<accession>A0AAD7QZ01</accession>
<evidence type="ECO:0000256" key="4">
    <source>
        <dbReference type="ARBA" id="ARBA00022692"/>
    </source>
</evidence>
<organism evidence="8 9">
    <name type="scientific">Lipomyces tetrasporus</name>
    <dbReference type="NCBI Taxonomy" id="54092"/>
    <lineage>
        <taxon>Eukaryota</taxon>
        <taxon>Fungi</taxon>
        <taxon>Dikarya</taxon>
        <taxon>Ascomycota</taxon>
        <taxon>Saccharomycotina</taxon>
        <taxon>Lipomycetes</taxon>
        <taxon>Lipomycetales</taxon>
        <taxon>Lipomycetaceae</taxon>
        <taxon>Lipomyces</taxon>
    </lineage>
</organism>